<dbReference type="SUPFAM" id="SSF48264">
    <property type="entry name" value="Cytochrome P450"/>
    <property type="match status" value="1"/>
</dbReference>
<dbReference type="Gene3D" id="1.10.630.10">
    <property type="entry name" value="Cytochrome P450"/>
    <property type="match status" value="1"/>
</dbReference>
<organism evidence="11 12">
    <name type="scientific">Frankia canadensis</name>
    <dbReference type="NCBI Taxonomy" id="1836972"/>
    <lineage>
        <taxon>Bacteria</taxon>
        <taxon>Bacillati</taxon>
        <taxon>Actinomycetota</taxon>
        <taxon>Actinomycetes</taxon>
        <taxon>Frankiales</taxon>
        <taxon>Frankiaceae</taxon>
        <taxon>Frankia</taxon>
    </lineage>
</organism>
<name>A0A2I2KKY9_9ACTN</name>
<dbReference type="EC" id="1.14.-.-" evidence="11"/>
<dbReference type="GO" id="GO:0016705">
    <property type="term" value="F:oxidoreductase activity, acting on paired donors, with incorporation or reduction of molecular oxygen"/>
    <property type="evidence" value="ECO:0007669"/>
    <property type="project" value="InterPro"/>
</dbReference>
<keyword evidence="7 9" id="KW-0503">Monooxygenase</keyword>
<dbReference type="CDD" id="cd11045">
    <property type="entry name" value="CYP136-like"/>
    <property type="match status" value="1"/>
</dbReference>
<dbReference type="PANTHER" id="PTHR24286:SF24">
    <property type="entry name" value="LANOSTEROL 14-ALPHA DEMETHYLASE"/>
    <property type="match status" value="1"/>
</dbReference>
<keyword evidence="5 9" id="KW-0560">Oxidoreductase</keyword>
<dbReference type="InterPro" id="IPR017972">
    <property type="entry name" value="Cyt_P450_CS"/>
</dbReference>
<dbReference type="PRINTS" id="PR00465">
    <property type="entry name" value="EP450IV"/>
</dbReference>
<feature type="compositionally biased region" description="Basic and acidic residues" evidence="10">
    <location>
        <begin position="444"/>
        <end position="453"/>
    </location>
</feature>
<dbReference type="InterPro" id="IPR002403">
    <property type="entry name" value="Cyt_P450_E_grp-IV"/>
</dbReference>
<dbReference type="InterPro" id="IPR036396">
    <property type="entry name" value="Cyt_P450_sf"/>
</dbReference>
<keyword evidence="6 8" id="KW-0408">Iron</keyword>
<dbReference type="Pfam" id="PF00067">
    <property type="entry name" value="p450"/>
    <property type="match status" value="1"/>
</dbReference>
<evidence type="ECO:0000256" key="1">
    <source>
        <dbReference type="ARBA" id="ARBA00001971"/>
    </source>
</evidence>
<keyword evidence="3 8" id="KW-0349">Heme</keyword>
<evidence type="ECO:0000256" key="8">
    <source>
        <dbReference type="PIRSR" id="PIRSR602403-1"/>
    </source>
</evidence>
<feature type="binding site" description="axial binding residue" evidence="8">
    <location>
        <position position="394"/>
    </location>
    <ligand>
        <name>heme</name>
        <dbReference type="ChEBI" id="CHEBI:30413"/>
    </ligand>
    <ligandPart>
        <name>Fe</name>
        <dbReference type="ChEBI" id="CHEBI:18248"/>
    </ligandPart>
</feature>
<dbReference type="PRINTS" id="PR00385">
    <property type="entry name" value="P450"/>
</dbReference>
<evidence type="ECO:0000256" key="7">
    <source>
        <dbReference type="ARBA" id="ARBA00023033"/>
    </source>
</evidence>
<proteinExistence type="inferred from homology"/>
<dbReference type="AlphaFoldDB" id="A0A2I2KKY9"/>
<evidence type="ECO:0000256" key="6">
    <source>
        <dbReference type="ARBA" id="ARBA00023004"/>
    </source>
</evidence>
<evidence type="ECO:0000256" key="4">
    <source>
        <dbReference type="ARBA" id="ARBA00022723"/>
    </source>
</evidence>
<gene>
    <name evidence="11" type="primary">cyp</name>
    <name evidence="11" type="ORF">FRACA_1350006</name>
</gene>
<keyword evidence="4 8" id="KW-0479">Metal-binding</keyword>
<dbReference type="GO" id="GO:0005506">
    <property type="term" value="F:iron ion binding"/>
    <property type="evidence" value="ECO:0007669"/>
    <property type="project" value="InterPro"/>
</dbReference>
<dbReference type="Proteomes" id="UP000234331">
    <property type="component" value="Unassembled WGS sequence"/>
</dbReference>
<evidence type="ECO:0000256" key="9">
    <source>
        <dbReference type="RuleBase" id="RU000461"/>
    </source>
</evidence>
<reference evidence="11 12" key="1">
    <citation type="submission" date="2017-06" db="EMBL/GenBank/DDBJ databases">
        <authorList>
            <person name="Kim H.J."/>
            <person name="Triplett B.A."/>
        </authorList>
    </citation>
    <scope>NUCLEOTIDE SEQUENCE [LARGE SCALE GENOMIC DNA]</scope>
    <source>
        <strain evidence="11">FRACA_ARgP5</strain>
    </source>
</reference>
<dbReference type="EMBL" id="FZMO01000041">
    <property type="protein sequence ID" value="SNQ46316.1"/>
    <property type="molecule type" value="Genomic_DNA"/>
</dbReference>
<protein>
    <submittedName>
        <fullName evidence="11">Putative cytochrome P450 136</fullName>
        <ecNumber evidence="11">1.14.-.-</ecNumber>
    </submittedName>
</protein>
<comment type="similarity">
    <text evidence="2 9">Belongs to the cytochrome P450 family.</text>
</comment>
<keyword evidence="12" id="KW-1185">Reference proteome</keyword>
<dbReference type="PANTHER" id="PTHR24286">
    <property type="entry name" value="CYTOCHROME P450 26"/>
    <property type="match status" value="1"/>
</dbReference>
<dbReference type="GO" id="GO:0020037">
    <property type="term" value="F:heme binding"/>
    <property type="evidence" value="ECO:0007669"/>
    <property type="project" value="InterPro"/>
</dbReference>
<dbReference type="InterPro" id="IPR001128">
    <property type="entry name" value="Cyt_P450"/>
</dbReference>
<comment type="cofactor">
    <cofactor evidence="1 8">
        <name>heme</name>
        <dbReference type="ChEBI" id="CHEBI:30413"/>
    </cofactor>
</comment>
<sequence length="460" mass="51486">MMPTAATVVGVRAEAIPGSGGPPLLGYTLRYLRDPAPHWRRRYDRYGPVSWERTFGLRVVTLLGPDATGVALRNQDSAFANGPGQELLAGPFFRRGLTMLDFDEHRHHRRIVAAAFTPERLRGYLTTMNPAIARGLAGWQPDPAFRVYPAMKRLTLQIAIEIFMGEQIGPAADRFNGALYDCLRAAASVVRVPVPGLRWSRGLAARRRLEEFLRPLVPVRRAADGPDLFSRLCHARDEDGNALDDEDVVNHMILMMAAAHDTSTGTMTSMMYFLARYPAWQDACRRESRALGADMLGYGDLGRLTALDQVMRESLRLITPVPILVRKAARDVDVLGVRVPADSLVAAIPGFTHQMREYWPDPERFDPERFAAHRREDKIHPYAWQPFGGGPHTCIGLHFAGQQIKAVLHQLLLRRRWSLPDGYRLSLDRFPLPVPRDGLPVRLEPAETPKRTSPEPPAGP</sequence>
<dbReference type="PROSITE" id="PS00086">
    <property type="entry name" value="CYTOCHROME_P450"/>
    <property type="match status" value="1"/>
</dbReference>
<evidence type="ECO:0000256" key="10">
    <source>
        <dbReference type="SAM" id="MobiDB-lite"/>
    </source>
</evidence>
<evidence type="ECO:0000313" key="12">
    <source>
        <dbReference type="Proteomes" id="UP000234331"/>
    </source>
</evidence>
<dbReference type="GO" id="GO:0004497">
    <property type="term" value="F:monooxygenase activity"/>
    <property type="evidence" value="ECO:0007669"/>
    <property type="project" value="UniProtKB-KW"/>
</dbReference>
<accession>A0A2I2KKY9</accession>
<dbReference type="GO" id="GO:0016125">
    <property type="term" value="P:sterol metabolic process"/>
    <property type="evidence" value="ECO:0007669"/>
    <property type="project" value="TreeGrafter"/>
</dbReference>
<evidence type="ECO:0000256" key="5">
    <source>
        <dbReference type="ARBA" id="ARBA00023002"/>
    </source>
</evidence>
<evidence type="ECO:0000313" key="11">
    <source>
        <dbReference type="EMBL" id="SNQ46316.1"/>
    </source>
</evidence>
<evidence type="ECO:0000256" key="2">
    <source>
        <dbReference type="ARBA" id="ARBA00010617"/>
    </source>
</evidence>
<evidence type="ECO:0000256" key="3">
    <source>
        <dbReference type="ARBA" id="ARBA00022617"/>
    </source>
</evidence>
<feature type="region of interest" description="Disordered" evidence="10">
    <location>
        <begin position="438"/>
        <end position="460"/>
    </location>
</feature>